<sequence length="105" mass="11869">MESLAPDKLIKDFCPVTCGVCDPIKNNETELTPEELSSPPSTCGEDDSDFRFKGKKKKDCEWLGNYRKGRKMCKKKKQDKIKLHKLCSHTCGLKFGIGQCKGLKK</sequence>
<dbReference type="Proteomes" id="UP000095751">
    <property type="component" value="Unassembled WGS sequence"/>
</dbReference>
<proteinExistence type="predicted"/>
<dbReference type="AlphaFoldDB" id="A0A1E7F8B3"/>
<reference evidence="1 2" key="1">
    <citation type="submission" date="2016-09" db="EMBL/GenBank/DDBJ databases">
        <title>Extensive genetic diversity and differential bi-allelic expression allows diatom success in the polar Southern Ocean.</title>
        <authorList>
            <consortium name="DOE Joint Genome Institute"/>
            <person name="Mock T."/>
            <person name="Otillar R.P."/>
            <person name="Strauss J."/>
            <person name="Dupont C."/>
            <person name="Frickenhaus S."/>
            <person name="Maumus F."/>
            <person name="Mcmullan M."/>
            <person name="Sanges R."/>
            <person name="Schmutz J."/>
            <person name="Toseland A."/>
            <person name="Valas R."/>
            <person name="Veluchamy A."/>
            <person name="Ward B.J."/>
            <person name="Allen A."/>
            <person name="Barry K."/>
            <person name="Falciatore A."/>
            <person name="Ferrante M."/>
            <person name="Fortunato A.E."/>
            <person name="Gloeckner G."/>
            <person name="Gruber A."/>
            <person name="Hipkin R."/>
            <person name="Janech M."/>
            <person name="Kroth P."/>
            <person name="Leese F."/>
            <person name="Lindquist E."/>
            <person name="Lyon B.R."/>
            <person name="Martin J."/>
            <person name="Mayer C."/>
            <person name="Parker M."/>
            <person name="Quesneville H."/>
            <person name="Raymond J."/>
            <person name="Uhlig C."/>
            <person name="Valentin K.U."/>
            <person name="Worden A.Z."/>
            <person name="Armbrust E.V."/>
            <person name="Bowler C."/>
            <person name="Green B."/>
            <person name="Moulton V."/>
            <person name="Van Oosterhout C."/>
            <person name="Grigoriev I."/>
        </authorList>
    </citation>
    <scope>NUCLEOTIDE SEQUENCE [LARGE SCALE GENOMIC DNA]</scope>
    <source>
        <strain evidence="1 2">CCMP1102</strain>
    </source>
</reference>
<dbReference type="EMBL" id="KV784360">
    <property type="protein sequence ID" value="OEU14364.1"/>
    <property type="molecule type" value="Genomic_DNA"/>
</dbReference>
<name>A0A1E7F8B3_9STRA</name>
<evidence type="ECO:0000313" key="2">
    <source>
        <dbReference type="Proteomes" id="UP000095751"/>
    </source>
</evidence>
<accession>A0A1E7F8B3</accession>
<protein>
    <submittedName>
        <fullName evidence="1">Uncharacterized protein</fullName>
    </submittedName>
</protein>
<keyword evidence="2" id="KW-1185">Reference proteome</keyword>
<dbReference type="KEGG" id="fcy:FRACYDRAFT_269571"/>
<organism evidence="1 2">
    <name type="scientific">Fragilariopsis cylindrus CCMP1102</name>
    <dbReference type="NCBI Taxonomy" id="635003"/>
    <lineage>
        <taxon>Eukaryota</taxon>
        <taxon>Sar</taxon>
        <taxon>Stramenopiles</taxon>
        <taxon>Ochrophyta</taxon>
        <taxon>Bacillariophyta</taxon>
        <taxon>Bacillariophyceae</taxon>
        <taxon>Bacillariophycidae</taxon>
        <taxon>Bacillariales</taxon>
        <taxon>Bacillariaceae</taxon>
        <taxon>Fragilariopsis</taxon>
    </lineage>
</organism>
<gene>
    <name evidence="1" type="ORF">FRACYDRAFT_269571</name>
</gene>
<evidence type="ECO:0000313" key="1">
    <source>
        <dbReference type="EMBL" id="OEU14364.1"/>
    </source>
</evidence>
<dbReference type="InParanoid" id="A0A1E7F8B3"/>